<evidence type="ECO:0000313" key="2">
    <source>
        <dbReference type="Proteomes" id="UP001239111"/>
    </source>
</evidence>
<accession>A0ACC2PCW9</accession>
<reference evidence="1" key="1">
    <citation type="submission" date="2023-04" db="EMBL/GenBank/DDBJ databases">
        <title>A chromosome-level genome assembly of the parasitoid wasp Eretmocerus hayati.</title>
        <authorList>
            <person name="Zhong Y."/>
            <person name="Liu S."/>
            <person name="Liu Y."/>
        </authorList>
    </citation>
    <scope>NUCLEOTIDE SEQUENCE</scope>
    <source>
        <strain evidence="1">ZJU_SS_LIU_2023</strain>
    </source>
</reference>
<proteinExistence type="predicted"/>
<name>A0ACC2PCW9_9HYME</name>
<gene>
    <name evidence="1" type="ORF">QAD02_017089</name>
</gene>
<comment type="caution">
    <text evidence="1">The sequence shown here is derived from an EMBL/GenBank/DDBJ whole genome shotgun (WGS) entry which is preliminary data.</text>
</comment>
<dbReference type="EMBL" id="CM056742">
    <property type="protein sequence ID" value="KAJ8681302.1"/>
    <property type="molecule type" value="Genomic_DNA"/>
</dbReference>
<dbReference type="Proteomes" id="UP001239111">
    <property type="component" value="Chromosome 2"/>
</dbReference>
<keyword evidence="2" id="KW-1185">Reference proteome</keyword>
<protein>
    <submittedName>
        <fullName evidence="1">Uncharacterized protein</fullName>
    </submittedName>
</protein>
<sequence length="150" mass="16312">MGSPREVISYQNNVKAAPKEIAQNPDGFKANVLFKALEVAMAEDEDGLVDRFRGIYGIKVVNGPGGAMGYWVINAKTGKGSVEYNSSTKPDVTFTVSDTDVVDFISGKLSPQKAFFQGKVKIQGNMGLAMKLADLQRRAAKKIEIIRARL</sequence>
<evidence type="ECO:0000313" key="1">
    <source>
        <dbReference type="EMBL" id="KAJ8681302.1"/>
    </source>
</evidence>
<organism evidence="1 2">
    <name type="scientific">Eretmocerus hayati</name>
    <dbReference type="NCBI Taxonomy" id="131215"/>
    <lineage>
        <taxon>Eukaryota</taxon>
        <taxon>Metazoa</taxon>
        <taxon>Ecdysozoa</taxon>
        <taxon>Arthropoda</taxon>
        <taxon>Hexapoda</taxon>
        <taxon>Insecta</taxon>
        <taxon>Pterygota</taxon>
        <taxon>Neoptera</taxon>
        <taxon>Endopterygota</taxon>
        <taxon>Hymenoptera</taxon>
        <taxon>Apocrita</taxon>
        <taxon>Proctotrupomorpha</taxon>
        <taxon>Chalcidoidea</taxon>
        <taxon>Aphelinidae</taxon>
        <taxon>Aphelininae</taxon>
        <taxon>Eretmocerus</taxon>
    </lineage>
</organism>